<dbReference type="Gene3D" id="6.20.220.20">
    <property type="entry name" value="Recombination protein O, zinc-binding domain"/>
    <property type="match status" value="1"/>
</dbReference>
<dbReference type="PANTHER" id="PTHR33991:SF1">
    <property type="entry name" value="DNA REPAIR PROTEIN RECO"/>
    <property type="match status" value="1"/>
</dbReference>
<dbReference type="RefSeq" id="WP_354697413.1">
    <property type="nucleotide sequence ID" value="NZ_CP114014.1"/>
</dbReference>
<dbReference type="NCBIfam" id="TIGR00613">
    <property type="entry name" value="reco"/>
    <property type="match status" value="1"/>
</dbReference>
<dbReference type="Pfam" id="PF11967">
    <property type="entry name" value="RecO_N"/>
    <property type="match status" value="1"/>
</dbReference>
<accession>A0AAU7AX14</accession>
<dbReference type="Pfam" id="PF02565">
    <property type="entry name" value="RecO_C"/>
    <property type="match status" value="1"/>
</dbReference>
<evidence type="ECO:0000256" key="3">
    <source>
        <dbReference type="ARBA" id="ARBA00021310"/>
    </source>
</evidence>
<evidence type="ECO:0000259" key="9">
    <source>
        <dbReference type="Pfam" id="PF11967"/>
    </source>
</evidence>
<name>A0AAU7AX14_9ACTN</name>
<evidence type="ECO:0000256" key="4">
    <source>
        <dbReference type="ARBA" id="ARBA00022763"/>
    </source>
</evidence>
<dbReference type="InterPro" id="IPR022572">
    <property type="entry name" value="DNA_rep/recomb_RecO_N"/>
</dbReference>
<keyword evidence="4 8" id="KW-0227">DNA damage</keyword>
<dbReference type="SUPFAM" id="SSF50249">
    <property type="entry name" value="Nucleic acid-binding proteins"/>
    <property type="match status" value="1"/>
</dbReference>
<dbReference type="AlphaFoldDB" id="A0AAU7AX14"/>
<dbReference type="EMBL" id="CP114014">
    <property type="protein sequence ID" value="XAY06176.1"/>
    <property type="molecule type" value="Genomic_DNA"/>
</dbReference>
<evidence type="ECO:0000256" key="6">
    <source>
        <dbReference type="ARBA" id="ARBA00023204"/>
    </source>
</evidence>
<evidence type="ECO:0000256" key="1">
    <source>
        <dbReference type="ARBA" id="ARBA00003065"/>
    </source>
</evidence>
<dbReference type="HAMAP" id="MF_00201">
    <property type="entry name" value="RecO"/>
    <property type="match status" value="1"/>
</dbReference>
<evidence type="ECO:0000256" key="7">
    <source>
        <dbReference type="ARBA" id="ARBA00033409"/>
    </source>
</evidence>
<dbReference type="SUPFAM" id="SSF57863">
    <property type="entry name" value="ArfGap/RecO-like zinc finger"/>
    <property type="match status" value="1"/>
</dbReference>
<dbReference type="InterPro" id="IPR012340">
    <property type="entry name" value="NA-bd_OB-fold"/>
</dbReference>
<dbReference type="InterPro" id="IPR003717">
    <property type="entry name" value="RecO"/>
</dbReference>
<keyword evidence="5 8" id="KW-0233">DNA recombination</keyword>
<dbReference type="GO" id="GO:0006310">
    <property type="term" value="P:DNA recombination"/>
    <property type="evidence" value="ECO:0007669"/>
    <property type="project" value="UniProtKB-UniRule"/>
</dbReference>
<dbReference type="GO" id="GO:0006302">
    <property type="term" value="P:double-strand break repair"/>
    <property type="evidence" value="ECO:0007669"/>
    <property type="project" value="TreeGrafter"/>
</dbReference>
<evidence type="ECO:0000256" key="8">
    <source>
        <dbReference type="HAMAP-Rule" id="MF_00201"/>
    </source>
</evidence>
<protein>
    <recommendedName>
        <fullName evidence="3 8">DNA repair protein RecO</fullName>
    </recommendedName>
    <alternativeName>
        <fullName evidence="7 8">Recombination protein O</fullName>
    </alternativeName>
</protein>
<comment type="function">
    <text evidence="1 8">Involved in DNA repair and RecF pathway recombination.</text>
</comment>
<evidence type="ECO:0000256" key="2">
    <source>
        <dbReference type="ARBA" id="ARBA00007452"/>
    </source>
</evidence>
<feature type="domain" description="DNA replication/recombination mediator RecO N-terminal" evidence="9">
    <location>
        <begin position="5"/>
        <end position="81"/>
    </location>
</feature>
<proteinExistence type="inferred from homology"/>
<dbReference type="KEGG" id="parq:DSM112329_03040"/>
<evidence type="ECO:0000256" key="5">
    <source>
        <dbReference type="ARBA" id="ARBA00023172"/>
    </source>
</evidence>
<dbReference type="InterPro" id="IPR037278">
    <property type="entry name" value="ARFGAP/RecO"/>
</dbReference>
<evidence type="ECO:0000313" key="10">
    <source>
        <dbReference type="EMBL" id="XAY06176.1"/>
    </source>
</evidence>
<dbReference type="InterPro" id="IPR042242">
    <property type="entry name" value="RecO_C"/>
</dbReference>
<keyword evidence="6 8" id="KW-0234">DNA repair</keyword>
<dbReference type="PANTHER" id="PTHR33991">
    <property type="entry name" value="DNA REPAIR PROTEIN RECO"/>
    <property type="match status" value="1"/>
</dbReference>
<dbReference type="GO" id="GO:0043590">
    <property type="term" value="C:bacterial nucleoid"/>
    <property type="evidence" value="ECO:0007669"/>
    <property type="project" value="TreeGrafter"/>
</dbReference>
<organism evidence="10">
    <name type="scientific">Paraconexibacter sp. AEG42_29</name>
    <dbReference type="NCBI Taxonomy" id="2997339"/>
    <lineage>
        <taxon>Bacteria</taxon>
        <taxon>Bacillati</taxon>
        <taxon>Actinomycetota</taxon>
        <taxon>Thermoleophilia</taxon>
        <taxon>Solirubrobacterales</taxon>
        <taxon>Paraconexibacteraceae</taxon>
        <taxon>Paraconexibacter</taxon>
    </lineage>
</organism>
<sequence length="248" mass="26106">MPGPVKTEAIVLRSLRYGEADRILHCYTPGRGRIGAIAKGVRKTRSRFGGRLEPFFRLNLVLHEGRSDLMTVTSVETVSAYAALRVDGPALDSAARACDAVARLFDTAEPSPPVFHLLANELQLLDAGAGGVHGVAPHAHHENQLAFRMKLLLVAGLAPQLTACATCGEGDHLVGFSGAAGGVVCASCEAGGFRLDQEAHDFLAAAIGRPLAEVPTGVGSRALRQAERAITDTVEHHVGTHLRSATAR</sequence>
<gene>
    <name evidence="8 10" type="primary">recO</name>
    <name evidence="10" type="ORF">DSM112329_03040</name>
</gene>
<dbReference type="Gene3D" id="1.20.1440.120">
    <property type="entry name" value="Recombination protein O, C-terminal domain"/>
    <property type="match status" value="1"/>
</dbReference>
<reference evidence="10" key="1">
    <citation type="submission" date="2022-12" db="EMBL/GenBank/DDBJ databases">
        <title>Paraconexibacter alkalitolerans sp. nov. and Baekduia alba sp. nov., isolated from soil and emended description of the genera Paraconexibacter (Chun et al., 2020) and Baekduia (An et al., 2020).</title>
        <authorList>
            <person name="Vieira S."/>
            <person name="Huber K.J."/>
            <person name="Geppert A."/>
            <person name="Wolf J."/>
            <person name="Neumann-Schaal M."/>
            <person name="Muesken M."/>
            <person name="Overmann J."/>
        </authorList>
    </citation>
    <scope>NUCLEOTIDE SEQUENCE</scope>
    <source>
        <strain evidence="10">AEG42_29</strain>
    </source>
</reference>
<comment type="similarity">
    <text evidence="2 8">Belongs to the RecO family.</text>
</comment>
<dbReference type="Gene3D" id="2.40.50.140">
    <property type="entry name" value="Nucleic acid-binding proteins"/>
    <property type="match status" value="1"/>
</dbReference>